<evidence type="ECO:0000256" key="1">
    <source>
        <dbReference type="ARBA" id="ARBA00011738"/>
    </source>
</evidence>
<dbReference type="NCBIfam" id="TIGR02651">
    <property type="entry name" value="RNase_Z"/>
    <property type="match status" value="1"/>
</dbReference>
<feature type="binding site" evidence="8">
    <location>
        <position position="142"/>
    </location>
    <ligand>
        <name>Zn(2+)</name>
        <dbReference type="ChEBI" id="CHEBI:29105"/>
        <label>1</label>
        <note>catalytic</note>
    </ligand>
</feature>
<keyword evidence="3 8" id="KW-0540">Nuclease</keyword>
<dbReference type="AlphaFoldDB" id="A0A4U0PD69"/>
<feature type="binding site" evidence="8">
    <location>
        <position position="67"/>
    </location>
    <ligand>
        <name>Zn(2+)</name>
        <dbReference type="ChEBI" id="CHEBI:29105"/>
        <label>2</label>
        <note>catalytic</note>
    </ligand>
</feature>
<dbReference type="SUPFAM" id="SSF56281">
    <property type="entry name" value="Metallo-hydrolase/oxidoreductase"/>
    <property type="match status" value="1"/>
</dbReference>
<dbReference type="EMBL" id="SUME01000004">
    <property type="protein sequence ID" value="TJZ60604.1"/>
    <property type="molecule type" value="Genomic_DNA"/>
</dbReference>
<comment type="catalytic activity">
    <reaction evidence="8">
        <text>Endonucleolytic cleavage of RNA, removing extra 3' nucleotides from tRNA precursor, generating 3' termini of tRNAs. A 3'-hydroxy group is left at the tRNA terminus and a 5'-phosphoryl group is left at the trailer molecule.</text>
        <dbReference type="EC" id="3.1.26.11"/>
    </reaction>
</comment>
<accession>A0A4U0PD69</accession>
<dbReference type="InterPro" id="IPR013471">
    <property type="entry name" value="RNase_Z/BN"/>
</dbReference>
<dbReference type="NCBIfam" id="NF000801">
    <property type="entry name" value="PRK00055.1-3"/>
    <property type="match status" value="1"/>
</dbReference>
<dbReference type="Pfam" id="PF23023">
    <property type="entry name" value="Anti-Pycsar_Apyc1"/>
    <property type="match status" value="1"/>
</dbReference>
<feature type="binding site" evidence="8">
    <location>
        <position position="270"/>
    </location>
    <ligand>
        <name>Zn(2+)</name>
        <dbReference type="ChEBI" id="CHEBI:29105"/>
        <label>2</label>
        <note>catalytic</note>
    </ligand>
</feature>
<sequence length="303" mass="34389">MRFEVLILGNSSATPMYERHPSSQVLNFNEQLFLIDCGEGTQMQLFRYGIKSNKISHIFISHLHGDHYLGLVGLLSSMNLSGRKSELHLYAPAALKEILDIQFKYSDTILRYDLIFHPTNSEKPEIILQTKMLTVTSFSLRHRVPTTGFRFDEGKRSASLIREKIEKLNVPTVFLSQLKRGVDCIGTDGTRYSASELTLPAPRSRSYAYCSDTRAFASYISAIQHVDLLYHETTFLHEMVDRAEETFHSTALEAAEVALQVGAGKLLMGHYSARYRDLTPLLTEAKSKFSNTHLSEEGKWYLV</sequence>
<dbReference type="CDD" id="cd07717">
    <property type="entry name" value="RNaseZ_ZiPD-like_MBL-fold"/>
    <property type="match status" value="1"/>
</dbReference>
<evidence type="ECO:0000313" key="10">
    <source>
        <dbReference type="Proteomes" id="UP000306808"/>
    </source>
</evidence>
<evidence type="ECO:0000256" key="8">
    <source>
        <dbReference type="HAMAP-Rule" id="MF_01818"/>
    </source>
</evidence>
<dbReference type="PANTHER" id="PTHR46018">
    <property type="entry name" value="ZINC PHOSPHODIESTERASE ELAC PROTEIN 1"/>
    <property type="match status" value="1"/>
</dbReference>
<name>A0A4U0PD69_9SPHI</name>
<comment type="function">
    <text evidence="8">Zinc phosphodiesterase, which displays some tRNA 3'-processing endonuclease activity. Probably involved in tRNA maturation, by removing a 3'-trailer from precursor tRNA.</text>
</comment>
<keyword evidence="4 8" id="KW-0479">Metal-binding</keyword>
<comment type="caution">
    <text evidence="9">The sequence shown here is derived from an EMBL/GenBank/DDBJ whole genome shotgun (WGS) entry which is preliminary data.</text>
</comment>
<feature type="binding site" evidence="8">
    <location>
        <position position="62"/>
    </location>
    <ligand>
        <name>Zn(2+)</name>
        <dbReference type="ChEBI" id="CHEBI:29105"/>
        <label>1</label>
        <note>catalytic</note>
    </ligand>
</feature>
<dbReference type="Proteomes" id="UP000306808">
    <property type="component" value="Unassembled WGS sequence"/>
</dbReference>
<feature type="binding site" evidence="8">
    <location>
        <position position="66"/>
    </location>
    <ligand>
        <name>Zn(2+)</name>
        <dbReference type="ChEBI" id="CHEBI:29105"/>
        <label>2</label>
        <note>catalytic</note>
    </ligand>
</feature>
<dbReference type="PANTHER" id="PTHR46018:SF2">
    <property type="entry name" value="ZINC PHOSPHODIESTERASE ELAC PROTEIN 1"/>
    <property type="match status" value="1"/>
</dbReference>
<dbReference type="GO" id="GO:0008270">
    <property type="term" value="F:zinc ion binding"/>
    <property type="evidence" value="ECO:0007669"/>
    <property type="project" value="UniProtKB-UniRule"/>
</dbReference>
<dbReference type="OrthoDB" id="9800940at2"/>
<keyword evidence="7 8" id="KW-0862">Zinc</keyword>
<feature type="binding site" evidence="8">
    <location>
        <position position="212"/>
    </location>
    <ligand>
        <name>Zn(2+)</name>
        <dbReference type="ChEBI" id="CHEBI:29105"/>
        <label>2</label>
        <note>catalytic</note>
    </ligand>
</feature>
<evidence type="ECO:0000256" key="7">
    <source>
        <dbReference type="ARBA" id="ARBA00022833"/>
    </source>
</evidence>
<evidence type="ECO:0000256" key="5">
    <source>
        <dbReference type="ARBA" id="ARBA00022759"/>
    </source>
</evidence>
<gene>
    <name evidence="8" type="primary">rnz</name>
    <name evidence="9" type="ORF">FAZ15_11455</name>
</gene>
<comment type="similarity">
    <text evidence="8">Belongs to the RNase Z family.</text>
</comment>
<evidence type="ECO:0000256" key="2">
    <source>
        <dbReference type="ARBA" id="ARBA00022694"/>
    </source>
</evidence>
<evidence type="ECO:0000256" key="4">
    <source>
        <dbReference type="ARBA" id="ARBA00022723"/>
    </source>
</evidence>
<keyword evidence="6 8" id="KW-0378">Hydrolase</keyword>
<feature type="active site" description="Proton acceptor" evidence="8">
    <location>
        <position position="66"/>
    </location>
</feature>
<proteinExistence type="inferred from homology"/>
<dbReference type="InterPro" id="IPR036866">
    <property type="entry name" value="RibonucZ/Hydroxyglut_hydro"/>
</dbReference>
<comment type="subunit">
    <text evidence="1 8">Homodimer.</text>
</comment>
<dbReference type="EC" id="3.1.26.11" evidence="8"/>
<protein>
    <recommendedName>
        <fullName evidence="8">Ribonuclease Z</fullName>
        <shortName evidence="8">RNase Z</shortName>
        <ecNumber evidence="8">3.1.26.11</ecNumber>
    </recommendedName>
    <alternativeName>
        <fullName evidence="8">tRNA 3 endonuclease</fullName>
    </alternativeName>
    <alternativeName>
        <fullName evidence="8">tRNase Z</fullName>
    </alternativeName>
</protein>
<dbReference type="GO" id="GO:0042781">
    <property type="term" value="F:3'-tRNA processing endoribonuclease activity"/>
    <property type="evidence" value="ECO:0007669"/>
    <property type="project" value="UniProtKB-UniRule"/>
</dbReference>
<dbReference type="HAMAP" id="MF_01818">
    <property type="entry name" value="RNase_Z_BN"/>
    <property type="match status" value="1"/>
</dbReference>
<comment type="cofactor">
    <cofactor evidence="8">
        <name>Zn(2+)</name>
        <dbReference type="ChEBI" id="CHEBI:29105"/>
    </cofactor>
    <text evidence="8">Binds 2 Zn(2+) ions.</text>
</comment>
<keyword evidence="5 8" id="KW-0255">Endonuclease</keyword>
<evidence type="ECO:0000256" key="3">
    <source>
        <dbReference type="ARBA" id="ARBA00022722"/>
    </source>
</evidence>
<reference evidence="9 10" key="1">
    <citation type="submission" date="2019-04" db="EMBL/GenBank/DDBJ databases">
        <title>Sphingobacterium olei sp. nov., isolated from oil-contaminated soil.</title>
        <authorList>
            <person name="Liu B."/>
        </authorList>
    </citation>
    <scope>NUCLEOTIDE SEQUENCE [LARGE SCALE GENOMIC DNA]</scope>
    <source>
        <strain evidence="9 10">HAL-9</strain>
    </source>
</reference>
<feature type="binding site" evidence="8">
    <location>
        <position position="212"/>
    </location>
    <ligand>
        <name>Zn(2+)</name>
        <dbReference type="ChEBI" id="CHEBI:29105"/>
        <label>1</label>
        <note>catalytic</note>
    </ligand>
</feature>
<keyword evidence="2 8" id="KW-0819">tRNA processing</keyword>
<organism evidence="9 10">
    <name type="scientific">Sphingobacterium olei</name>
    <dbReference type="NCBI Taxonomy" id="2571155"/>
    <lineage>
        <taxon>Bacteria</taxon>
        <taxon>Pseudomonadati</taxon>
        <taxon>Bacteroidota</taxon>
        <taxon>Sphingobacteriia</taxon>
        <taxon>Sphingobacteriales</taxon>
        <taxon>Sphingobacteriaceae</taxon>
        <taxon>Sphingobacterium</taxon>
    </lineage>
</organism>
<evidence type="ECO:0000313" key="9">
    <source>
        <dbReference type="EMBL" id="TJZ60604.1"/>
    </source>
</evidence>
<evidence type="ECO:0000256" key="6">
    <source>
        <dbReference type="ARBA" id="ARBA00022801"/>
    </source>
</evidence>
<dbReference type="RefSeq" id="WP_136901451.1">
    <property type="nucleotide sequence ID" value="NZ_SUME01000004.1"/>
</dbReference>
<keyword evidence="10" id="KW-1185">Reference proteome</keyword>
<feature type="binding site" evidence="8">
    <location>
        <position position="64"/>
    </location>
    <ligand>
        <name>Zn(2+)</name>
        <dbReference type="ChEBI" id="CHEBI:29105"/>
        <label>1</label>
        <note>catalytic</note>
    </ligand>
</feature>
<dbReference type="Gene3D" id="3.60.15.10">
    <property type="entry name" value="Ribonuclease Z/Hydroxyacylglutathione hydrolase-like"/>
    <property type="match status" value="1"/>
</dbReference>